<evidence type="ECO:0000313" key="1">
    <source>
        <dbReference type="EMBL" id="CAH1777462.1"/>
    </source>
</evidence>
<dbReference type="OrthoDB" id="6280886at2759"/>
<organism evidence="1 2">
    <name type="scientific">Owenia fusiformis</name>
    <name type="common">Polychaete worm</name>
    <dbReference type="NCBI Taxonomy" id="6347"/>
    <lineage>
        <taxon>Eukaryota</taxon>
        <taxon>Metazoa</taxon>
        <taxon>Spiralia</taxon>
        <taxon>Lophotrochozoa</taxon>
        <taxon>Annelida</taxon>
        <taxon>Polychaeta</taxon>
        <taxon>Sedentaria</taxon>
        <taxon>Canalipalpata</taxon>
        <taxon>Sabellida</taxon>
        <taxon>Oweniida</taxon>
        <taxon>Oweniidae</taxon>
        <taxon>Owenia</taxon>
    </lineage>
</organism>
<dbReference type="Proteomes" id="UP000749559">
    <property type="component" value="Unassembled WGS sequence"/>
</dbReference>
<reference evidence="1" key="1">
    <citation type="submission" date="2022-03" db="EMBL/GenBank/DDBJ databases">
        <authorList>
            <person name="Martin C."/>
        </authorList>
    </citation>
    <scope>NUCLEOTIDE SEQUENCE</scope>
</reference>
<dbReference type="AlphaFoldDB" id="A0A8J1THA2"/>
<sequence>MAFNPQEYKPEPTAPPLSQAEAPPSYDDSISNPAVAGAAAAAIPGVSPMHNSPVLYPVLPTSQQPRYRLAHKDFLPKLLKKHTFSADEYEPFSLVMQHVNNWLSENPVVSVVQCQSLVWPSTLNKQFFTDQAIHIKSRKNGSKTKCTRGLRLWYYADSPHSRTPSICIGYRNFLPEPDEKLSHLVGRVNRGLNAFPLEGNILNVETVPLKTSSAYKHDPALAERSVWLEQPEDGKRYALFLRIFFIHSNHYDRDAEIVMKDFIPVYNQKSKQNAGYELFNEVLERASRWISHHDGYKFINLQSIPMKDKNIMEMRGAPVVEKCFFTEHGCSVAGATNGEATMYFQILRVIFVKPMQGVTNPTHLSVRTFVPMSLPEVPDTYEELTQTVDRVNSWISSAGATVFGMETVPIRLSPTLPMSAAISLGSDLTYTMVKAEEACKGVEKWAFIVRLYLSGDYAEPGMGTPIPQRQTSMSSGVSGHVGSFDMGYAGARPPMIHSNSFSS</sequence>
<evidence type="ECO:0000313" key="2">
    <source>
        <dbReference type="Proteomes" id="UP000749559"/>
    </source>
</evidence>
<comment type="caution">
    <text evidence="1">The sequence shown here is derived from an EMBL/GenBank/DDBJ whole genome shotgun (WGS) entry which is preliminary data.</text>
</comment>
<dbReference type="EMBL" id="CAIIXF020000002">
    <property type="protein sequence ID" value="CAH1777462.1"/>
    <property type="molecule type" value="Genomic_DNA"/>
</dbReference>
<name>A0A8J1THA2_OWEFU</name>
<gene>
    <name evidence="1" type="ORF">OFUS_LOCUS4501</name>
</gene>
<keyword evidence="2" id="KW-1185">Reference proteome</keyword>
<accession>A0A8J1THA2</accession>
<protein>
    <submittedName>
        <fullName evidence="1">Uncharacterized protein</fullName>
    </submittedName>
</protein>
<proteinExistence type="predicted"/>